<dbReference type="NCBIfam" id="NF003621">
    <property type="entry name" value="PRK05261.1-6"/>
    <property type="match status" value="1"/>
</dbReference>
<feature type="domain" description="Xylulose 5-phosphate/Fructose 6-phosphate phosphoketolase N-terminal" evidence="7">
    <location>
        <begin position="21"/>
        <end position="379"/>
    </location>
</feature>
<proteinExistence type="inferred from homology"/>
<dbReference type="Gene3D" id="3.40.50.970">
    <property type="match status" value="2"/>
</dbReference>
<dbReference type="PIRSF" id="PIRSF017245">
    <property type="entry name" value="Phosphoketolase"/>
    <property type="match status" value="1"/>
</dbReference>
<dbReference type="CDD" id="cd02011">
    <property type="entry name" value="TPP_PK"/>
    <property type="match status" value="1"/>
</dbReference>
<evidence type="ECO:0000256" key="4">
    <source>
        <dbReference type="ARBA" id="ARBA00023239"/>
    </source>
</evidence>
<dbReference type="InterPro" id="IPR018969">
    <property type="entry name" value="Xul5P/Fru6P_PKetolase_C"/>
</dbReference>
<dbReference type="InterPro" id="IPR018970">
    <property type="entry name" value="Xul5P/Fru6P_PKetolase_N"/>
</dbReference>
<dbReference type="NCBIfam" id="NF003617">
    <property type="entry name" value="PRK05261.1-2"/>
    <property type="match status" value="1"/>
</dbReference>
<dbReference type="Pfam" id="PF03894">
    <property type="entry name" value="XFP"/>
    <property type="match status" value="1"/>
</dbReference>
<dbReference type="InterPro" id="IPR009014">
    <property type="entry name" value="Transketo_C/PFOR_II"/>
</dbReference>
<dbReference type="InterPro" id="IPR029061">
    <property type="entry name" value="THDP-binding"/>
</dbReference>
<keyword evidence="3 5" id="KW-0786">Thiamine pyrophosphate</keyword>
<dbReference type="InterPro" id="IPR019789">
    <property type="entry name" value="Xul5P/Fru6P_PKetolase_ThDP_BS"/>
</dbReference>
<dbReference type="Gene3D" id="3.40.50.920">
    <property type="match status" value="1"/>
</dbReference>
<dbReference type="RefSeq" id="WP_342373294.1">
    <property type="nucleotide sequence ID" value="NZ_CP115965.1"/>
</dbReference>
<comment type="cofactor">
    <cofactor evidence="1 5">
        <name>thiamine diphosphate</name>
        <dbReference type="ChEBI" id="CHEBI:58937"/>
    </cofactor>
</comment>
<dbReference type="InterPro" id="IPR005593">
    <property type="entry name" value="Xul5P/Fru6P_PKetolase"/>
</dbReference>
<comment type="similarity">
    <text evidence="2 5">Belongs to the XFP family.</text>
</comment>
<evidence type="ECO:0000256" key="5">
    <source>
        <dbReference type="HAMAP-Rule" id="MF_01403"/>
    </source>
</evidence>
<dbReference type="Pfam" id="PF09363">
    <property type="entry name" value="XFP_C"/>
    <property type="match status" value="1"/>
</dbReference>
<dbReference type="InterPro" id="IPR023962">
    <property type="entry name" value="Phosphoketolase"/>
</dbReference>
<protein>
    <recommendedName>
        <fullName evidence="5">Probable phosphoketolase</fullName>
        <ecNumber evidence="5">4.1.2.-</ecNumber>
    </recommendedName>
</protein>
<keyword evidence="4 5" id="KW-0456">Lyase</keyword>
<dbReference type="EC" id="4.1.2.-" evidence="5"/>
<gene>
    <name evidence="8" type="ORF">PCC79_06090</name>
</gene>
<evidence type="ECO:0000256" key="2">
    <source>
        <dbReference type="ARBA" id="ARBA00005623"/>
    </source>
</evidence>
<dbReference type="PROSITE" id="PS60002">
    <property type="entry name" value="PHOSPHOKETOLASE_1"/>
    <property type="match status" value="1"/>
</dbReference>
<organism evidence="8 9">
    <name type="scientific">Propioniciclava soli</name>
    <dbReference type="NCBI Taxonomy" id="2775081"/>
    <lineage>
        <taxon>Bacteria</taxon>
        <taxon>Bacillati</taxon>
        <taxon>Actinomycetota</taxon>
        <taxon>Actinomycetes</taxon>
        <taxon>Propionibacteriales</taxon>
        <taxon>Propionibacteriaceae</taxon>
        <taxon>Propioniciclava</taxon>
    </lineage>
</organism>
<sequence>MTAHDTWPQTTGTPLDAEGARLIDAWFRAANYLSVGQIYLLDNPLLREEFTVDDVKPRLLGHWGTTPGLNFLYAHFNRAIAQRGLDALYITGPGHGGPGLVANTYLEGTYTEVYPTVTRDTAGLGRLFKQFSFPGGIPSHVAPETPGSIHEGGELGYALSHAYGAVFDNPNLLAFTVVGDGEAETGPLATSWHSNKFVNTATDGVVLPVLHLNGYKIANPTVLARIPESELADLMRGYGHEPFFFTGGFDDEDPLETHQRFAAVLDEALDAIARIKAQPEGKDAPRPVWPMIVFRTPKGWTGPEEVDGKRTEGSWRSHQVPLASARDTPEHLQQLKDWLLSYRPEELFDADGALLPEIAAQAPQGERRMSANPVTNGGLVLAGLKLPDFRDHAVDVEEPGATVSEATRTLGAWLRDVVAANPTTFRIFGPDETASNRLQDVYEVTDKQWNAEFHDTDDDDHLDVSGRVMEMLSEHQCQGWLEGYLLTGRHGMMSSYEAFIHIVDSMFNQHAKWLKVTNQIEWRRPIASLNYLLSSHVWRQDHNGFSHQDPGFIDHVVNKKSEIIRVYLPPDTNTLLSTFDHCLRSRQYVNVVVAGKQPNPNWLSMEEAIKHCTRGLGIWHWAGTESDGDDPDVVLGCAGDIPTIEVLAAAKILREAIPELKVRVVNVVDLMRLQDADEHPHGLTSREFDTYFTPDRPVVFAYHGYPWLIHRLTYRRTGHANLHVRGFKEEGTTTTPFDMVMRNDLDRYHLVMDVIDRVPSLGSRYANLRQYMADQRIMCRQYAYTHGIDHPEVNDWVWGDGGDSTESVVAGTQGTGGDNE</sequence>
<accession>A0ABZ3CB36</accession>
<dbReference type="EMBL" id="CP115965">
    <property type="protein sequence ID" value="WZW99763.1"/>
    <property type="molecule type" value="Genomic_DNA"/>
</dbReference>
<dbReference type="PROSITE" id="PS60003">
    <property type="entry name" value="PHOSPHOKETOLASE_2"/>
    <property type="match status" value="1"/>
</dbReference>
<feature type="domain" description="Xylulose 5-phosphate/Fructose 6-phosphate phosphoketolase C-terminal" evidence="6">
    <location>
        <begin position="596"/>
        <end position="798"/>
    </location>
</feature>
<evidence type="ECO:0000256" key="3">
    <source>
        <dbReference type="ARBA" id="ARBA00023052"/>
    </source>
</evidence>
<evidence type="ECO:0000259" key="6">
    <source>
        <dbReference type="Pfam" id="PF09363"/>
    </source>
</evidence>
<dbReference type="SUPFAM" id="SSF52518">
    <property type="entry name" value="Thiamin diphosphate-binding fold (THDP-binding)"/>
    <property type="match status" value="2"/>
</dbReference>
<dbReference type="InterPro" id="IPR019790">
    <property type="entry name" value="Xul5P/Fru6P_PKetolase_CS"/>
</dbReference>
<dbReference type="Pfam" id="PF09364">
    <property type="entry name" value="XFP_N"/>
    <property type="match status" value="1"/>
</dbReference>
<dbReference type="NCBIfam" id="NF003619">
    <property type="entry name" value="PRK05261.1-4"/>
    <property type="match status" value="1"/>
</dbReference>
<evidence type="ECO:0000259" key="7">
    <source>
        <dbReference type="Pfam" id="PF09364"/>
    </source>
</evidence>
<dbReference type="HAMAP" id="MF_01403">
    <property type="entry name" value="Phosphoketolase"/>
    <property type="match status" value="1"/>
</dbReference>
<evidence type="ECO:0000313" key="8">
    <source>
        <dbReference type="EMBL" id="WZW99763.1"/>
    </source>
</evidence>
<evidence type="ECO:0000313" key="9">
    <source>
        <dbReference type="Proteomes" id="UP001434337"/>
    </source>
</evidence>
<keyword evidence="9" id="KW-1185">Reference proteome</keyword>
<dbReference type="Proteomes" id="UP001434337">
    <property type="component" value="Chromosome"/>
</dbReference>
<dbReference type="PANTHER" id="PTHR31273">
    <property type="entry name" value="PHOSPHOKETOLASE-RELATED"/>
    <property type="match status" value="1"/>
</dbReference>
<dbReference type="PANTHER" id="PTHR31273:SF0">
    <property type="entry name" value="PHOSPHOKETOLASE-RELATED"/>
    <property type="match status" value="1"/>
</dbReference>
<name>A0ABZ3CB36_9ACTN</name>
<reference evidence="8 9" key="1">
    <citation type="journal article" date="2023" name="Environ Microbiome">
        <title>A coral-associated actinobacterium mitigates coral bleaching under heat stress.</title>
        <authorList>
            <person name="Li J."/>
            <person name="Zou Y."/>
            <person name="Li Q."/>
            <person name="Zhang J."/>
            <person name="Bourne D.G."/>
            <person name="Lyu Y."/>
            <person name="Liu C."/>
            <person name="Zhang S."/>
        </authorList>
    </citation>
    <scope>NUCLEOTIDE SEQUENCE [LARGE SCALE GENOMIC DNA]</scope>
    <source>
        <strain evidence="8 9">SCSIO 13291</strain>
    </source>
</reference>
<evidence type="ECO:0000256" key="1">
    <source>
        <dbReference type="ARBA" id="ARBA00001964"/>
    </source>
</evidence>